<comment type="caution">
    <text evidence="1">The sequence shown here is derived from an EMBL/GenBank/DDBJ whole genome shotgun (WGS) entry which is preliminary data.</text>
</comment>
<keyword evidence="2" id="KW-1185">Reference proteome</keyword>
<dbReference type="Proteomes" id="UP000800235">
    <property type="component" value="Unassembled WGS sequence"/>
</dbReference>
<accession>A0A9P4TW84</accession>
<gene>
    <name evidence="1" type="ORF">EJ08DRAFT_662805</name>
</gene>
<dbReference type="AlphaFoldDB" id="A0A9P4TW84"/>
<evidence type="ECO:0000313" key="1">
    <source>
        <dbReference type="EMBL" id="KAF2427744.1"/>
    </source>
</evidence>
<proteinExistence type="predicted"/>
<evidence type="ECO:0000313" key="2">
    <source>
        <dbReference type="Proteomes" id="UP000800235"/>
    </source>
</evidence>
<dbReference type="EMBL" id="MU007058">
    <property type="protein sequence ID" value="KAF2427744.1"/>
    <property type="molecule type" value="Genomic_DNA"/>
</dbReference>
<name>A0A9P4TW84_9PEZI</name>
<reference evidence="1" key="1">
    <citation type="journal article" date="2020" name="Stud. Mycol.">
        <title>101 Dothideomycetes genomes: a test case for predicting lifestyles and emergence of pathogens.</title>
        <authorList>
            <person name="Haridas S."/>
            <person name="Albert R."/>
            <person name="Binder M."/>
            <person name="Bloem J."/>
            <person name="Labutti K."/>
            <person name="Salamov A."/>
            <person name="Andreopoulos B."/>
            <person name="Baker S."/>
            <person name="Barry K."/>
            <person name="Bills G."/>
            <person name="Bluhm B."/>
            <person name="Cannon C."/>
            <person name="Castanera R."/>
            <person name="Culley D."/>
            <person name="Daum C."/>
            <person name="Ezra D."/>
            <person name="Gonzalez J."/>
            <person name="Henrissat B."/>
            <person name="Kuo A."/>
            <person name="Liang C."/>
            <person name="Lipzen A."/>
            <person name="Lutzoni F."/>
            <person name="Magnuson J."/>
            <person name="Mondo S."/>
            <person name="Nolan M."/>
            <person name="Ohm R."/>
            <person name="Pangilinan J."/>
            <person name="Park H.-J."/>
            <person name="Ramirez L."/>
            <person name="Alfaro M."/>
            <person name="Sun H."/>
            <person name="Tritt A."/>
            <person name="Yoshinaga Y."/>
            <person name="Zwiers L.-H."/>
            <person name="Turgeon B."/>
            <person name="Goodwin S."/>
            <person name="Spatafora J."/>
            <person name="Crous P."/>
            <person name="Grigoriev I."/>
        </authorList>
    </citation>
    <scope>NUCLEOTIDE SEQUENCE</scope>
    <source>
        <strain evidence="1">CBS 130266</strain>
    </source>
</reference>
<sequence length="293" mass="33547">MPMTRGERRKRKEVGYVSELEADDEVSIEDEADAVESPKILDEKDVNWMHPLGKSECAKNMITIHIGGSLHQDVLLKERYPADTLQALSQKHQVAQCSPQAAGTSINALDINDGPEGPFVYLPEVLPHGLNELMRWLKHGKINPQSTRAAHPTTWTEYYSPILPEDVAVGVAELGQRLNLPGFYNEAINMLAKITEHELWDEKLTFGQTVEMVTWKLQPDLSFSRMLIMYWVFEHIVTGGKSQWNDMGILGKSEELHKIWWEEHARIMEANPGKNMKTAKDNFIYPDIKCYYW</sequence>
<organism evidence="1 2">
    <name type="scientific">Tothia fuscella</name>
    <dbReference type="NCBI Taxonomy" id="1048955"/>
    <lineage>
        <taxon>Eukaryota</taxon>
        <taxon>Fungi</taxon>
        <taxon>Dikarya</taxon>
        <taxon>Ascomycota</taxon>
        <taxon>Pezizomycotina</taxon>
        <taxon>Dothideomycetes</taxon>
        <taxon>Pleosporomycetidae</taxon>
        <taxon>Venturiales</taxon>
        <taxon>Cylindrosympodiaceae</taxon>
        <taxon>Tothia</taxon>
    </lineage>
</organism>
<protein>
    <submittedName>
        <fullName evidence="1">Uncharacterized protein</fullName>
    </submittedName>
</protein>